<feature type="binding site" evidence="15">
    <location>
        <position position="60"/>
    </location>
    <ligand>
        <name>Zn(2+)</name>
        <dbReference type="ChEBI" id="CHEBI:29105"/>
        <note>catalytic</note>
    </ligand>
</feature>
<protein>
    <recommendedName>
        <fullName evidence="4">deuterolysin</fullName>
        <ecNumber evidence="4">3.4.24.39</ecNumber>
    </recommendedName>
</protein>
<evidence type="ECO:0000313" key="18">
    <source>
        <dbReference type="EMBL" id="RPB19944.1"/>
    </source>
</evidence>
<comment type="catalytic activity">
    <reaction evidence="1">
        <text>Preferential cleavage of bonds with hydrophobic residues in P1'. Also 3-Asn-|-Gln-4 and 8-Gly-|-Ser-9 bonds in insulin B chain.</text>
        <dbReference type="EC" id="3.4.24.39"/>
    </reaction>
</comment>
<feature type="binding site" evidence="15">
    <location>
        <position position="56"/>
    </location>
    <ligand>
        <name>Zn(2+)</name>
        <dbReference type="ChEBI" id="CHEBI:29105"/>
        <note>catalytic</note>
    </ligand>
</feature>
<comment type="similarity">
    <text evidence="3">Belongs to the peptidase M35 family.</text>
</comment>
<dbReference type="GO" id="GO:0005576">
    <property type="term" value="C:extracellular region"/>
    <property type="evidence" value="ECO:0007669"/>
    <property type="project" value="UniProtKB-SubCell"/>
</dbReference>
<keyword evidence="11 15" id="KW-0862">Zinc</keyword>
<keyword evidence="5" id="KW-0964">Secreted</keyword>
<keyword evidence="6" id="KW-0645">Protease</keyword>
<evidence type="ECO:0000313" key="17">
    <source>
        <dbReference type="EMBL" id="RPB19941.1"/>
    </source>
</evidence>
<dbReference type="OrthoDB" id="412874at2759"/>
<gene>
    <name evidence="17" type="ORF">L211DRAFT_744311</name>
    <name evidence="18" type="ORF">L211DRAFT_745283</name>
</gene>
<dbReference type="EC" id="3.4.24.39" evidence="4"/>
<keyword evidence="19" id="KW-1185">Reference proteome</keyword>
<evidence type="ECO:0000256" key="5">
    <source>
        <dbReference type="ARBA" id="ARBA00022525"/>
    </source>
</evidence>
<dbReference type="PRINTS" id="PR00768">
    <property type="entry name" value="DEUTEROLYSIN"/>
</dbReference>
<feature type="non-terminal residue" evidence="18">
    <location>
        <position position="105"/>
    </location>
</feature>
<evidence type="ECO:0000256" key="14">
    <source>
        <dbReference type="PIRSR" id="PIRSR601384-1"/>
    </source>
</evidence>
<dbReference type="InterPro" id="IPR050414">
    <property type="entry name" value="Fungal_M35_metalloproteases"/>
</dbReference>
<evidence type="ECO:0000256" key="11">
    <source>
        <dbReference type="ARBA" id="ARBA00022833"/>
    </source>
</evidence>
<evidence type="ECO:0000256" key="7">
    <source>
        <dbReference type="ARBA" id="ARBA00022685"/>
    </source>
</evidence>
<dbReference type="GO" id="GO:0004222">
    <property type="term" value="F:metalloendopeptidase activity"/>
    <property type="evidence" value="ECO:0007669"/>
    <property type="project" value="InterPro"/>
</dbReference>
<evidence type="ECO:0000256" key="2">
    <source>
        <dbReference type="ARBA" id="ARBA00004613"/>
    </source>
</evidence>
<keyword evidence="8 15" id="KW-0479">Metal-binding</keyword>
<comment type="cofactor">
    <cofactor evidence="15">
        <name>Zn(2+)</name>
        <dbReference type="ChEBI" id="CHEBI:29105"/>
    </cofactor>
    <text evidence="15">Binds 1 zinc ion per subunit.</text>
</comment>
<evidence type="ECO:0000256" key="12">
    <source>
        <dbReference type="ARBA" id="ARBA00023049"/>
    </source>
</evidence>
<dbReference type="STRING" id="1051890.A0A3N4LAM2"/>
<feature type="binding site" evidence="15">
    <location>
        <position position="71"/>
    </location>
    <ligand>
        <name>Zn(2+)</name>
        <dbReference type="ChEBI" id="CHEBI:29105"/>
        <note>catalytic</note>
    </ligand>
</feature>
<evidence type="ECO:0000256" key="8">
    <source>
        <dbReference type="ARBA" id="ARBA00022723"/>
    </source>
</evidence>
<feature type="non-terminal residue" evidence="18">
    <location>
        <position position="1"/>
    </location>
</feature>
<dbReference type="Gene3D" id="3.40.390.10">
    <property type="entry name" value="Collagenase (Catalytic Domain)"/>
    <property type="match status" value="1"/>
</dbReference>
<reference evidence="18 19" key="1">
    <citation type="journal article" date="2018" name="Nat. Ecol. Evol.">
        <title>Pezizomycetes genomes reveal the molecular basis of ectomycorrhizal truffle lifestyle.</title>
        <authorList>
            <person name="Murat C."/>
            <person name="Payen T."/>
            <person name="Noel B."/>
            <person name="Kuo A."/>
            <person name="Morin E."/>
            <person name="Chen J."/>
            <person name="Kohler A."/>
            <person name="Krizsan K."/>
            <person name="Balestrini R."/>
            <person name="Da Silva C."/>
            <person name="Montanini B."/>
            <person name="Hainaut M."/>
            <person name="Levati E."/>
            <person name="Barry K.W."/>
            <person name="Belfiori B."/>
            <person name="Cichocki N."/>
            <person name="Clum A."/>
            <person name="Dockter R.B."/>
            <person name="Fauchery L."/>
            <person name="Guy J."/>
            <person name="Iotti M."/>
            <person name="Le Tacon F."/>
            <person name="Lindquist E.A."/>
            <person name="Lipzen A."/>
            <person name="Malagnac F."/>
            <person name="Mello A."/>
            <person name="Molinier V."/>
            <person name="Miyauchi S."/>
            <person name="Poulain J."/>
            <person name="Riccioni C."/>
            <person name="Rubini A."/>
            <person name="Sitrit Y."/>
            <person name="Splivallo R."/>
            <person name="Traeger S."/>
            <person name="Wang M."/>
            <person name="Zifcakova L."/>
            <person name="Wipf D."/>
            <person name="Zambonelli A."/>
            <person name="Paolocci F."/>
            <person name="Nowrousian M."/>
            <person name="Ottonello S."/>
            <person name="Baldrian P."/>
            <person name="Spatafora J.W."/>
            <person name="Henrissat B."/>
            <person name="Nagy L.G."/>
            <person name="Aury J.M."/>
            <person name="Wincker P."/>
            <person name="Grigoriev I.V."/>
            <person name="Bonfante P."/>
            <person name="Martin F.M."/>
        </authorList>
    </citation>
    <scope>NUCLEOTIDE SEQUENCE [LARGE SCALE GENOMIC DNA]</scope>
    <source>
        <strain evidence="18 19">ATCC MYA-4762</strain>
    </source>
</reference>
<keyword evidence="12" id="KW-0482">Metalloprotease</keyword>
<dbReference type="PANTHER" id="PTHR37016:SF3">
    <property type="entry name" value="NEUTRAL PROTEASE 2-RELATED"/>
    <property type="match status" value="1"/>
</dbReference>
<evidence type="ECO:0000259" key="16">
    <source>
        <dbReference type="Pfam" id="PF14521"/>
    </source>
</evidence>
<dbReference type="AlphaFoldDB" id="A0A3N4LAM2"/>
<dbReference type="PANTHER" id="PTHR37016">
    <property type="match status" value="1"/>
</dbReference>
<dbReference type="GO" id="GO:0006508">
    <property type="term" value="P:proteolysis"/>
    <property type="evidence" value="ECO:0007669"/>
    <property type="project" value="UniProtKB-KW"/>
</dbReference>
<dbReference type="SUPFAM" id="SSF55486">
    <property type="entry name" value="Metalloproteases ('zincins'), catalytic domain"/>
    <property type="match status" value="1"/>
</dbReference>
<dbReference type="GO" id="GO:0046872">
    <property type="term" value="F:metal ion binding"/>
    <property type="evidence" value="ECO:0007669"/>
    <property type="project" value="UniProtKB-KW"/>
</dbReference>
<evidence type="ECO:0000256" key="3">
    <source>
        <dbReference type="ARBA" id="ARBA00010279"/>
    </source>
</evidence>
<dbReference type="Pfam" id="PF14521">
    <property type="entry name" value="Aspzincin_M35"/>
    <property type="match status" value="1"/>
</dbReference>
<evidence type="ECO:0000256" key="15">
    <source>
        <dbReference type="PIRSR" id="PIRSR601384-2"/>
    </source>
</evidence>
<evidence type="ECO:0000256" key="10">
    <source>
        <dbReference type="ARBA" id="ARBA00022801"/>
    </source>
</evidence>
<dbReference type="EMBL" id="ML121580">
    <property type="protein sequence ID" value="RPB19944.1"/>
    <property type="molecule type" value="Genomic_DNA"/>
</dbReference>
<dbReference type="InterPro" id="IPR029463">
    <property type="entry name" value="Lys_MEP"/>
</dbReference>
<sequence length="105" mass="11823">TIFCNDPRGNCTGEEPRIIQYALSQAGEVYNCPDLFNLPRFSTNLLQKDQVSSMLHELTHLEGIYFLPTKDLEYLHKEVLGLNTTSALQNADSYAYYAKAVCLAC</sequence>
<dbReference type="InterPro" id="IPR001384">
    <property type="entry name" value="Peptidase_M35"/>
</dbReference>
<dbReference type="Proteomes" id="UP000267821">
    <property type="component" value="Unassembled WGS sequence"/>
</dbReference>
<comment type="subcellular location">
    <subcellularLocation>
        <location evidence="2">Secreted</location>
    </subcellularLocation>
</comment>
<proteinExistence type="inferred from homology"/>
<accession>A0A3N4LAM2</accession>
<keyword evidence="9" id="KW-0732">Signal</keyword>
<evidence type="ECO:0000256" key="6">
    <source>
        <dbReference type="ARBA" id="ARBA00022670"/>
    </source>
</evidence>
<dbReference type="InterPro" id="IPR024079">
    <property type="entry name" value="MetalloPept_cat_dom_sf"/>
</dbReference>
<keyword evidence="10" id="KW-0378">Hydrolase</keyword>
<evidence type="ECO:0000313" key="19">
    <source>
        <dbReference type="Proteomes" id="UP000267821"/>
    </source>
</evidence>
<keyword evidence="7" id="KW-0165">Cleavage on pair of basic residues</keyword>
<keyword evidence="13" id="KW-0865">Zymogen</keyword>
<evidence type="ECO:0000256" key="4">
    <source>
        <dbReference type="ARBA" id="ARBA00012431"/>
    </source>
</evidence>
<evidence type="ECO:0000256" key="13">
    <source>
        <dbReference type="ARBA" id="ARBA00023145"/>
    </source>
</evidence>
<evidence type="ECO:0000256" key="1">
    <source>
        <dbReference type="ARBA" id="ARBA00001187"/>
    </source>
</evidence>
<organism evidence="18 19">
    <name type="scientific">Terfezia boudieri ATCC MYA-4762</name>
    <dbReference type="NCBI Taxonomy" id="1051890"/>
    <lineage>
        <taxon>Eukaryota</taxon>
        <taxon>Fungi</taxon>
        <taxon>Dikarya</taxon>
        <taxon>Ascomycota</taxon>
        <taxon>Pezizomycotina</taxon>
        <taxon>Pezizomycetes</taxon>
        <taxon>Pezizales</taxon>
        <taxon>Pezizaceae</taxon>
        <taxon>Terfezia</taxon>
    </lineage>
</organism>
<feature type="active site" evidence="14">
    <location>
        <position position="57"/>
    </location>
</feature>
<feature type="domain" description="Lysine-specific metallo-endopeptidase" evidence="16">
    <location>
        <begin position="2"/>
        <end position="99"/>
    </location>
</feature>
<name>A0A3N4LAM2_9PEZI</name>
<evidence type="ECO:0000256" key="9">
    <source>
        <dbReference type="ARBA" id="ARBA00022729"/>
    </source>
</evidence>
<dbReference type="EMBL" id="ML121580">
    <property type="protein sequence ID" value="RPB19941.1"/>
    <property type="molecule type" value="Genomic_DNA"/>
</dbReference>